<evidence type="ECO:0000313" key="2">
    <source>
        <dbReference type="EMBL" id="SMO88808.1"/>
    </source>
</evidence>
<feature type="domain" description="Transposase putative helix-turn-helix" evidence="1">
    <location>
        <begin position="1"/>
        <end position="23"/>
    </location>
</feature>
<sequence length="69" mass="8550">MHKAFKFRIYPTKEQATLINKSFPLDFLPFDMNHYKVIFGWNWSYKAYFNVLQLINEPCMLYYTQKIRF</sequence>
<keyword evidence="3" id="KW-1185">Reference proteome</keyword>
<dbReference type="OrthoDB" id="2630321at2"/>
<dbReference type="InterPro" id="IPR021027">
    <property type="entry name" value="Transposase_put_HTH"/>
</dbReference>
<protein>
    <submittedName>
        <fullName evidence="2">Helix-turn-helix domain-containing protein</fullName>
    </submittedName>
</protein>
<dbReference type="AlphaFoldDB" id="A0A521EXZ4"/>
<dbReference type="RefSeq" id="WP_142506457.1">
    <property type="nucleotide sequence ID" value="NZ_FXTI01000011.1"/>
</dbReference>
<proteinExistence type="predicted"/>
<evidence type="ECO:0000313" key="3">
    <source>
        <dbReference type="Proteomes" id="UP000315636"/>
    </source>
</evidence>
<dbReference type="EMBL" id="FXTI01000011">
    <property type="protein sequence ID" value="SMO88808.1"/>
    <property type="molecule type" value="Genomic_DNA"/>
</dbReference>
<accession>A0A521EXZ4</accession>
<gene>
    <name evidence="2" type="ORF">SAMN06264849_11166</name>
</gene>
<name>A0A521EXZ4_9BACL</name>
<dbReference type="Pfam" id="PF12323">
    <property type="entry name" value="HTH_OrfB_IS605"/>
    <property type="match status" value="1"/>
</dbReference>
<reference evidence="2 3" key="1">
    <citation type="submission" date="2017-05" db="EMBL/GenBank/DDBJ databases">
        <authorList>
            <person name="Varghese N."/>
            <person name="Submissions S."/>
        </authorList>
    </citation>
    <scope>NUCLEOTIDE SEQUENCE [LARGE SCALE GENOMIC DNA]</scope>
    <source>
        <strain evidence="2 3">DSM 45474</strain>
    </source>
</reference>
<evidence type="ECO:0000259" key="1">
    <source>
        <dbReference type="Pfam" id="PF12323"/>
    </source>
</evidence>
<dbReference type="Proteomes" id="UP000315636">
    <property type="component" value="Unassembled WGS sequence"/>
</dbReference>
<organism evidence="2 3">
    <name type="scientific">Melghirimyces algeriensis</name>
    <dbReference type="NCBI Taxonomy" id="910412"/>
    <lineage>
        <taxon>Bacteria</taxon>
        <taxon>Bacillati</taxon>
        <taxon>Bacillota</taxon>
        <taxon>Bacilli</taxon>
        <taxon>Bacillales</taxon>
        <taxon>Thermoactinomycetaceae</taxon>
        <taxon>Melghirimyces</taxon>
    </lineage>
</organism>